<evidence type="ECO:0000256" key="3">
    <source>
        <dbReference type="ARBA" id="ARBA00022989"/>
    </source>
</evidence>
<evidence type="ECO:0000313" key="5">
    <source>
        <dbReference type="EMBL" id="MBB6477015.1"/>
    </source>
</evidence>
<accession>A0A841QZA5</accession>
<dbReference type="AlphaFoldDB" id="A0A841QZA5"/>
<sequence>MISLAPFDGAFLLEQIMLKEINEIIHGVSDAMTKLADAWWVKSAFSAIGSGAIWLIHLKHVQVLGVFILLVLIDLTTKWSAITYQMLLEKGAKPENISGFDKWLAIPMAFAEGRVASRFCRKGFTYKVITYTIATAAGYCWDFMTGAGFAVNLVWMYLGASEFLSILENMRDGGNVAMGRFLELVKDKVEKKVKL</sequence>
<keyword evidence="6" id="KW-1185">Reference proteome</keyword>
<keyword evidence="3" id="KW-1133">Transmembrane helix</keyword>
<reference evidence="5 6" key="1">
    <citation type="submission" date="2020-08" db="EMBL/GenBank/DDBJ databases">
        <title>Genomic Encyclopedia of Type Strains, Phase IV (KMG-IV): sequencing the most valuable type-strain genomes for metagenomic binning, comparative biology and taxonomic classification.</title>
        <authorList>
            <person name="Goeker M."/>
        </authorList>
    </citation>
    <scope>NUCLEOTIDE SEQUENCE [LARGE SCALE GENOMIC DNA]</scope>
    <source>
        <strain evidence="5 6">DSM 21255</strain>
    </source>
</reference>
<organism evidence="5 6">
    <name type="scientific">Negativicoccus succinicivorans</name>
    <dbReference type="NCBI Taxonomy" id="620903"/>
    <lineage>
        <taxon>Bacteria</taxon>
        <taxon>Bacillati</taxon>
        <taxon>Bacillota</taxon>
        <taxon>Negativicutes</taxon>
        <taxon>Veillonellales</taxon>
        <taxon>Veillonellaceae</taxon>
        <taxon>Negativicoccus</taxon>
    </lineage>
</organism>
<evidence type="ECO:0008006" key="7">
    <source>
        <dbReference type="Google" id="ProtNLM"/>
    </source>
</evidence>
<dbReference type="GO" id="GO:0016020">
    <property type="term" value="C:membrane"/>
    <property type="evidence" value="ECO:0007669"/>
    <property type="project" value="UniProtKB-SubCell"/>
</dbReference>
<evidence type="ECO:0000256" key="1">
    <source>
        <dbReference type="ARBA" id="ARBA00004141"/>
    </source>
</evidence>
<evidence type="ECO:0000256" key="4">
    <source>
        <dbReference type="ARBA" id="ARBA00023136"/>
    </source>
</evidence>
<keyword evidence="4" id="KW-0472">Membrane</keyword>
<dbReference type="EMBL" id="JACHHI010000001">
    <property type="protein sequence ID" value="MBB6477015.1"/>
    <property type="molecule type" value="Genomic_DNA"/>
</dbReference>
<evidence type="ECO:0000256" key="2">
    <source>
        <dbReference type="ARBA" id="ARBA00022692"/>
    </source>
</evidence>
<gene>
    <name evidence="5" type="ORF">HNR45_000037</name>
</gene>
<protein>
    <recommendedName>
        <fullName evidence="7">Holin</fullName>
    </recommendedName>
</protein>
<dbReference type="InterPro" id="IPR006480">
    <property type="entry name" value="Phage_holin_4_1"/>
</dbReference>
<keyword evidence="2" id="KW-0812">Transmembrane</keyword>
<name>A0A841QZA5_9FIRM</name>
<comment type="subcellular location">
    <subcellularLocation>
        <location evidence="1">Membrane</location>
        <topology evidence="1">Multi-pass membrane protein</topology>
    </subcellularLocation>
</comment>
<comment type="caution">
    <text evidence="5">The sequence shown here is derived from an EMBL/GenBank/DDBJ whole genome shotgun (WGS) entry which is preliminary data.</text>
</comment>
<proteinExistence type="predicted"/>
<dbReference type="RefSeq" id="WP_235020576.1">
    <property type="nucleotide sequence ID" value="NZ_CABWNB010000001.1"/>
</dbReference>
<dbReference type="Proteomes" id="UP000591941">
    <property type="component" value="Unassembled WGS sequence"/>
</dbReference>
<evidence type="ECO:0000313" key="6">
    <source>
        <dbReference type="Proteomes" id="UP000591941"/>
    </source>
</evidence>
<dbReference type="Pfam" id="PF05105">
    <property type="entry name" value="Phage_holin_4_1"/>
    <property type="match status" value="1"/>
</dbReference>
<dbReference type="GeneID" id="93485323"/>